<dbReference type="AlphaFoldDB" id="A0A918HB29"/>
<sequence length="85" mass="8971">MTLADGGKGAIVGAFVKLLPEWLQYTLLALVLLVVVVSWARSGRRTAAARRTGPSGAGGPRPPKRRGGAGFLGAHAPRREPDRTR</sequence>
<dbReference type="Proteomes" id="UP000646776">
    <property type="component" value="Unassembled WGS sequence"/>
</dbReference>
<protein>
    <submittedName>
        <fullName evidence="3">Uncharacterized protein</fullName>
    </submittedName>
</protein>
<proteinExistence type="predicted"/>
<evidence type="ECO:0000313" key="4">
    <source>
        <dbReference type="Proteomes" id="UP000646776"/>
    </source>
</evidence>
<reference evidence="3" key="1">
    <citation type="journal article" date="2014" name="Int. J. Syst. Evol. Microbiol.">
        <title>Complete genome sequence of Corynebacterium casei LMG S-19264T (=DSM 44701T), isolated from a smear-ripened cheese.</title>
        <authorList>
            <consortium name="US DOE Joint Genome Institute (JGI-PGF)"/>
            <person name="Walter F."/>
            <person name="Albersmeier A."/>
            <person name="Kalinowski J."/>
            <person name="Ruckert C."/>
        </authorList>
    </citation>
    <scope>NUCLEOTIDE SEQUENCE</scope>
    <source>
        <strain evidence="3">JCM 4125</strain>
    </source>
</reference>
<feature type="transmembrane region" description="Helical" evidence="2">
    <location>
        <begin position="22"/>
        <end position="40"/>
    </location>
</feature>
<feature type="region of interest" description="Disordered" evidence="1">
    <location>
        <begin position="42"/>
        <end position="85"/>
    </location>
</feature>
<keyword evidence="2" id="KW-0812">Transmembrane</keyword>
<keyword evidence="4" id="KW-1185">Reference proteome</keyword>
<dbReference type="RefSeq" id="WP_189710749.1">
    <property type="nucleotide sequence ID" value="NZ_BMSA01000005.1"/>
</dbReference>
<keyword evidence="2" id="KW-1133">Transmembrane helix</keyword>
<reference evidence="3" key="2">
    <citation type="submission" date="2020-09" db="EMBL/GenBank/DDBJ databases">
        <authorList>
            <person name="Sun Q."/>
            <person name="Ohkuma M."/>
        </authorList>
    </citation>
    <scope>NUCLEOTIDE SEQUENCE</scope>
    <source>
        <strain evidence="3">JCM 4125</strain>
    </source>
</reference>
<evidence type="ECO:0000313" key="3">
    <source>
        <dbReference type="EMBL" id="GGT46746.1"/>
    </source>
</evidence>
<organism evidence="3 4">
    <name type="scientific">Streptomyces phaeofaciens</name>
    <dbReference type="NCBI Taxonomy" id="68254"/>
    <lineage>
        <taxon>Bacteria</taxon>
        <taxon>Bacillati</taxon>
        <taxon>Actinomycetota</taxon>
        <taxon>Actinomycetes</taxon>
        <taxon>Kitasatosporales</taxon>
        <taxon>Streptomycetaceae</taxon>
        <taxon>Streptomyces</taxon>
    </lineage>
</organism>
<evidence type="ECO:0000256" key="2">
    <source>
        <dbReference type="SAM" id="Phobius"/>
    </source>
</evidence>
<comment type="caution">
    <text evidence="3">The sequence shown here is derived from an EMBL/GenBank/DDBJ whole genome shotgun (WGS) entry which is preliminary data.</text>
</comment>
<name>A0A918HB29_9ACTN</name>
<evidence type="ECO:0000256" key="1">
    <source>
        <dbReference type="SAM" id="MobiDB-lite"/>
    </source>
</evidence>
<gene>
    <name evidence="3" type="ORF">GCM10010226_24390</name>
</gene>
<dbReference type="EMBL" id="BMSA01000005">
    <property type="protein sequence ID" value="GGT46746.1"/>
    <property type="molecule type" value="Genomic_DNA"/>
</dbReference>
<accession>A0A918HB29</accession>
<keyword evidence="2" id="KW-0472">Membrane</keyword>